<proteinExistence type="predicted"/>
<reference evidence="1" key="1">
    <citation type="submission" date="2022-04" db="EMBL/GenBank/DDBJ databases">
        <title>Carnegiea gigantea Genome sequencing and assembly v2.</title>
        <authorList>
            <person name="Copetti D."/>
            <person name="Sanderson M.J."/>
            <person name="Burquez A."/>
            <person name="Wojciechowski M.F."/>
        </authorList>
    </citation>
    <scope>NUCLEOTIDE SEQUENCE</scope>
    <source>
        <strain evidence="1">SGP5-SGP5p</strain>
        <tissue evidence="1">Aerial part</tissue>
    </source>
</reference>
<protein>
    <submittedName>
        <fullName evidence="1">Uncharacterized protein</fullName>
    </submittedName>
</protein>
<name>A0A9Q1K8F8_9CARY</name>
<accession>A0A9Q1K8F8</accession>
<evidence type="ECO:0000313" key="1">
    <source>
        <dbReference type="EMBL" id="KAJ8438276.1"/>
    </source>
</evidence>
<organism evidence="1 2">
    <name type="scientific">Carnegiea gigantea</name>
    <dbReference type="NCBI Taxonomy" id="171969"/>
    <lineage>
        <taxon>Eukaryota</taxon>
        <taxon>Viridiplantae</taxon>
        <taxon>Streptophyta</taxon>
        <taxon>Embryophyta</taxon>
        <taxon>Tracheophyta</taxon>
        <taxon>Spermatophyta</taxon>
        <taxon>Magnoliopsida</taxon>
        <taxon>eudicotyledons</taxon>
        <taxon>Gunneridae</taxon>
        <taxon>Pentapetalae</taxon>
        <taxon>Caryophyllales</taxon>
        <taxon>Cactineae</taxon>
        <taxon>Cactaceae</taxon>
        <taxon>Cactoideae</taxon>
        <taxon>Echinocereeae</taxon>
        <taxon>Carnegiea</taxon>
    </lineage>
</organism>
<dbReference type="Proteomes" id="UP001153076">
    <property type="component" value="Unassembled WGS sequence"/>
</dbReference>
<keyword evidence="2" id="KW-1185">Reference proteome</keyword>
<dbReference type="OrthoDB" id="1406315at2759"/>
<dbReference type="EMBL" id="JAKOGI010000262">
    <property type="protein sequence ID" value="KAJ8438276.1"/>
    <property type="molecule type" value="Genomic_DNA"/>
</dbReference>
<dbReference type="AlphaFoldDB" id="A0A9Q1K8F8"/>
<sequence>MLMHFSSVTHGALKSANEAVEEDVYEGLSDNNKTVTQPLDNAHSHLVYVGKFTSQLLSCGSSIDGDEEIDSPLCAFDGHPEMELQFHEKSERFKHSSKVMFVKLVDMADARVYPSFSTTKRRSNNYGMLKEFGYDESKIKLYGRRFMEEDYVVSRVSPGGPEPQHHAAPPGLL</sequence>
<comment type="caution">
    <text evidence="1">The sequence shown here is derived from an EMBL/GenBank/DDBJ whole genome shotgun (WGS) entry which is preliminary data.</text>
</comment>
<gene>
    <name evidence="1" type="ORF">Cgig2_030641</name>
</gene>
<evidence type="ECO:0000313" key="2">
    <source>
        <dbReference type="Proteomes" id="UP001153076"/>
    </source>
</evidence>